<dbReference type="Pfam" id="PF12974">
    <property type="entry name" value="Phosphonate-bd"/>
    <property type="match status" value="1"/>
</dbReference>
<dbReference type="PANTHER" id="PTHR30024">
    <property type="entry name" value="ALIPHATIC SULFONATES-BINDING PROTEIN-RELATED"/>
    <property type="match status" value="1"/>
</dbReference>
<dbReference type="SUPFAM" id="SSF53850">
    <property type="entry name" value="Periplasmic binding protein-like II"/>
    <property type="match status" value="1"/>
</dbReference>
<comment type="caution">
    <text evidence="2">The sequence shown here is derived from an EMBL/GenBank/DDBJ whole genome shotgun (WGS) entry which is preliminary data.</text>
</comment>
<dbReference type="PROSITE" id="PS51318">
    <property type="entry name" value="TAT"/>
    <property type="match status" value="1"/>
</dbReference>
<dbReference type="AlphaFoldDB" id="A0A7W5Z5K0"/>
<sequence>MVSRRSFVAGLALAGLSAGTSFRPLAARAAAPLVLWGPPAAPSIVLAQAVASGALKHIAPEASFRTWKNPDELRAGISSGTFGATVVPTYVAANLYNRGLGVRLVNVLTNGLLFVVAPSGTVTDIASLRGRKVAVPFRNDMPDLIFRRLLVSAKLATSDLDIDYSGSPSEAMQMLLTGRVDAAFLTEPLATAAILRASVAGKKLERAVSAQEVWKTITGTSVIPQAGLAVTEKLSADLGADGLAALQTALEQALAQVQKDPAAAAAAVSQTLELPAPVIAQAIPFSNLVVNRASAEKPALTTLFEALAQEDPRIIGGKLPDDGFFAL</sequence>
<protein>
    <submittedName>
        <fullName evidence="2">NitT/TauT family transport system substrate-binding protein</fullName>
    </submittedName>
</protein>
<dbReference type="RefSeq" id="WP_210281692.1">
    <property type="nucleotide sequence ID" value="NZ_JACICC010000007.1"/>
</dbReference>
<dbReference type="InterPro" id="IPR006311">
    <property type="entry name" value="TAT_signal"/>
</dbReference>
<dbReference type="EMBL" id="JACICC010000007">
    <property type="protein sequence ID" value="MBB3810593.1"/>
    <property type="molecule type" value="Genomic_DNA"/>
</dbReference>
<feature type="chain" id="PRO_5030819481" evidence="1">
    <location>
        <begin position="27"/>
        <end position="327"/>
    </location>
</feature>
<reference evidence="2 3" key="1">
    <citation type="submission" date="2020-08" db="EMBL/GenBank/DDBJ databases">
        <title>Genomic Encyclopedia of Type Strains, Phase IV (KMG-IV): sequencing the most valuable type-strain genomes for metagenomic binning, comparative biology and taxonomic classification.</title>
        <authorList>
            <person name="Goeker M."/>
        </authorList>
    </citation>
    <scope>NUCLEOTIDE SEQUENCE [LARGE SCALE GENOMIC DNA]</scope>
    <source>
        <strain evidence="2 3">DSM 28760</strain>
    </source>
</reference>
<name>A0A7W5Z5K0_9HYPH</name>
<evidence type="ECO:0000256" key="1">
    <source>
        <dbReference type="SAM" id="SignalP"/>
    </source>
</evidence>
<keyword evidence="3" id="KW-1185">Reference proteome</keyword>
<proteinExistence type="predicted"/>
<dbReference type="PIRSF" id="PIRSF027386">
    <property type="entry name" value="UCP027386_ABC_sbc_TM0202"/>
    <property type="match status" value="1"/>
</dbReference>
<organism evidence="2 3">
    <name type="scientific">Pseudochelatococcus contaminans</name>
    <dbReference type="NCBI Taxonomy" id="1538103"/>
    <lineage>
        <taxon>Bacteria</taxon>
        <taxon>Pseudomonadati</taxon>
        <taxon>Pseudomonadota</taxon>
        <taxon>Alphaproteobacteria</taxon>
        <taxon>Hyphomicrobiales</taxon>
        <taxon>Chelatococcaceae</taxon>
        <taxon>Pseudochelatococcus</taxon>
    </lineage>
</organism>
<dbReference type="Gene3D" id="3.40.190.10">
    <property type="entry name" value="Periplasmic binding protein-like II"/>
    <property type="match status" value="2"/>
</dbReference>
<gene>
    <name evidence="2" type="ORF">FHS81_002695</name>
</gene>
<dbReference type="Proteomes" id="UP000537592">
    <property type="component" value="Unassembled WGS sequence"/>
</dbReference>
<feature type="signal peptide" evidence="1">
    <location>
        <begin position="1"/>
        <end position="26"/>
    </location>
</feature>
<evidence type="ECO:0000313" key="3">
    <source>
        <dbReference type="Proteomes" id="UP000537592"/>
    </source>
</evidence>
<dbReference type="InterPro" id="IPR027024">
    <property type="entry name" value="UCP027386_ABC_sbc_TM0202"/>
</dbReference>
<dbReference type="PANTHER" id="PTHR30024:SF46">
    <property type="entry name" value="ABC TRANSPORTER, SUBSTRATE-BINDING LIPOPROTEIN"/>
    <property type="match status" value="1"/>
</dbReference>
<accession>A0A7W5Z5K0</accession>
<keyword evidence="1" id="KW-0732">Signal</keyword>
<evidence type="ECO:0000313" key="2">
    <source>
        <dbReference type="EMBL" id="MBB3810593.1"/>
    </source>
</evidence>